<gene>
    <name evidence="2" type="ORF">GCM10009039_03660</name>
</gene>
<keyword evidence="3" id="KW-1185">Reference proteome</keyword>
<evidence type="ECO:0000256" key="1">
    <source>
        <dbReference type="SAM" id="Phobius"/>
    </source>
</evidence>
<keyword evidence="1" id="KW-0812">Transmembrane</keyword>
<keyword evidence="1" id="KW-0472">Membrane</keyword>
<protein>
    <submittedName>
        <fullName evidence="2">Uncharacterized protein</fullName>
    </submittedName>
</protein>
<comment type="caution">
    <text evidence="2">The sequence shown here is derived from an EMBL/GenBank/DDBJ whole genome shotgun (WGS) entry which is preliminary data.</text>
</comment>
<feature type="transmembrane region" description="Helical" evidence="1">
    <location>
        <begin position="28"/>
        <end position="45"/>
    </location>
</feature>
<keyword evidence="1" id="KW-1133">Transmembrane helix</keyword>
<dbReference type="RefSeq" id="WP_188975256.1">
    <property type="nucleotide sequence ID" value="NZ_BMPG01000001.1"/>
</dbReference>
<name>A0A830FFR0_9EURY</name>
<reference evidence="2" key="1">
    <citation type="journal article" date="2014" name="Int. J. Syst. Evol. Microbiol.">
        <title>Complete genome sequence of Corynebacterium casei LMG S-19264T (=DSM 44701T), isolated from a smear-ripened cheese.</title>
        <authorList>
            <consortium name="US DOE Joint Genome Institute (JGI-PGF)"/>
            <person name="Walter F."/>
            <person name="Albersmeier A."/>
            <person name="Kalinowski J."/>
            <person name="Ruckert C."/>
        </authorList>
    </citation>
    <scope>NUCLEOTIDE SEQUENCE</scope>
    <source>
        <strain evidence="2">JCM 19596</strain>
    </source>
</reference>
<dbReference type="AlphaFoldDB" id="A0A830FFR0"/>
<accession>A0A830FFR0</accession>
<dbReference type="EMBL" id="BMPG01000001">
    <property type="protein sequence ID" value="GGL48725.1"/>
    <property type="molecule type" value="Genomic_DNA"/>
</dbReference>
<dbReference type="Proteomes" id="UP000607197">
    <property type="component" value="Unassembled WGS sequence"/>
</dbReference>
<reference evidence="2" key="2">
    <citation type="submission" date="2020-09" db="EMBL/GenBank/DDBJ databases">
        <authorList>
            <person name="Sun Q."/>
            <person name="Ohkuma M."/>
        </authorList>
    </citation>
    <scope>NUCLEOTIDE SEQUENCE</scope>
    <source>
        <strain evidence="2">JCM 19596</strain>
    </source>
</reference>
<sequence>MPSTSDDEVREVAREAARAEVRRLFEKVVYFLAGVSLLCGSFYAPSAVAGADSTVEATVTAGIGLFFLGGGVYLLAYVFDVDRRVARWLRNRFA</sequence>
<evidence type="ECO:0000313" key="2">
    <source>
        <dbReference type="EMBL" id="GGL48725.1"/>
    </source>
</evidence>
<feature type="transmembrane region" description="Helical" evidence="1">
    <location>
        <begin position="57"/>
        <end position="79"/>
    </location>
</feature>
<proteinExistence type="predicted"/>
<organism evidence="2 3">
    <name type="scientific">Halocalculus aciditolerans</name>
    <dbReference type="NCBI Taxonomy" id="1383812"/>
    <lineage>
        <taxon>Archaea</taxon>
        <taxon>Methanobacteriati</taxon>
        <taxon>Methanobacteriota</taxon>
        <taxon>Stenosarchaea group</taxon>
        <taxon>Halobacteria</taxon>
        <taxon>Halobacteriales</taxon>
        <taxon>Halobacteriaceae</taxon>
        <taxon>Halocalculus</taxon>
    </lineage>
</organism>
<evidence type="ECO:0000313" key="3">
    <source>
        <dbReference type="Proteomes" id="UP000607197"/>
    </source>
</evidence>